<keyword evidence="2" id="KW-1185">Reference proteome</keyword>
<gene>
    <name evidence="1" type="ORF">LOM8899_01751</name>
</gene>
<evidence type="ECO:0008006" key="3">
    <source>
        <dbReference type="Google" id="ProtNLM"/>
    </source>
</evidence>
<evidence type="ECO:0000313" key="1">
    <source>
        <dbReference type="EMBL" id="SMY07614.1"/>
    </source>
</evidence>
<sequence length="81" mass="9021">MFDLNHPLFLPVWRRYATVAVSISWLLLELSRNEVFWTILAAAMSGWAIKGLLISFDEEAARAKDGKNASSADQTPPDGDK</sequence>
<evidence type="ECO:0000313" key="2">
    <source>
        <dbReference type="Proteomes" id="UP000201613"/>
    </source>
</evidence>
<dbReference type="OrthoDB" id="7362327at2"/>
<proteinExistence type="predicted"/>
<reference evidence="1 2" key="1">
    <citation type="submission" date="2017-05" db="EMBL/GenBank/DDBJ databases">
        <authorList>
            <person name="Song R."/>
            <person name="Chenine A.L."/>
            <person name="Ruprecht R.M."/>
        </authorList>
    </citation>
    <scope>NUCLEOTIDE SEQUENCE [LARGE SCALE GENOMIC DNA]</scope>
    <source>
        <strain evidence="1 2">CECT 8899</strain>
    </source>
</reference>
<name>A0A238LDW3_9RHOB</name>
<organism evidence="1 2">
    <name type="scientific">Flavimaricola marinus</name>
    <dbReference type="NCBI Taxonomy" id="1819565"/>
    <lineage>
        <taxon>Bacteria</taxon>
        <taxon>Pseudomonadati</taxon>
        <taxon>Pseudomonadota</taxon>
        <taxon>Alphaproteobacteria</taxon>
        <taxon>Rhodobacterales</taxon>
        <taxon>Paracoccaceae</taxon>
        <taxon>Flavimaricola</taxon>
    </lineage>
</organism>
<dbReference type="Proteomes" id="UP000201613">
    <property type="component" value="Unassembled WGS sequence"/>
</dbReference>
<dbReference type="EMBL" id="FXZK01000002">
    <property type="protein sequence ID" value="SMY07614.1"/>
    <property type="molecule type" value="Genomic_DNA"/>
</dbReference>
<dbReference type="AlphaFoldDB" id="A0A238LDW3"/>
<dbReference type="RefSeq" id="WP_133064996.1">
    <property type="nucleotide sequence ID" value="NZ_FXZK01000002.1"/>
</dbReference>
<accession>A0A238LDW3</accession>
<protein>
    <recommendedName>
        <fullName evidence="3">DUF3329 domain-containing protein</fullName>
    </recommendedName>
</protein>